<sequence length="525" mass="57720">MESRRQQGMEVGMDEAFTLLDEPWLAVRMHDGQVGELGLLELFERSGEIGALAETSPPSLIAQYRLLLAITHRAITQAQGRWTDAERMRWHQNGLPLAAIRDYLERWRERFWLFHPQYPFMQVAALADAEETRDKLKPWTQISLASANGNAPVVFDHSCDLAPRSIGAADALCTLLGFLQFTPGGLVKTLRDSDKAGALANTAAVMPMGDSLAQSLCLALHPPTQTGHEDLPAWERSAPSIAQLCGEPELATGPNDRYTRQSRAVLLLADDERRVQWIRFAAGLALGDDVQAPDPMASYRAGSNSLVRLSFTEGRALWRDLPALLPDAEGKASQPAAVLEWAANLQFYLGNGVQPLLIAGLASDQAKLLRWRSERIALPAKLLASPDHANELRRYVRDAEELFSALRKLATGMLAETLPDPGSKDTWARARSLIDAGPASALFFAGAERQLGRVMALLGSDELDQAEALWRQSLHKAAHEAWQTVLTDLGRGAKALRAEARHYPRLLGLLGPLRETPTPDKEVRA</sequence>
<dbReference type="EMBL" id="CP000680">
    <property type="protein sequence ID" value="ABP86508.1"/>
    <property type="molecule type" value="Genomic_DNA"/>
</dbReference>
<organism evidence="1">
    <name type="scientific">Ectopseudomonas mendocina (strain ymp)</name>
    <name type="common">Pseudomonas mendocina</name>
    <dbReference type="NCBI Taxonomy" id="399739"/>
    <lineage>
        <taxon>Bacteria</taxon>
        <taxon>Pseudomonadati</taxon>
        <taxon>Pseudomonadota</taxon>
        <taxon>Gammaproteobacteria</taxon>
        <taxon>Pseudomonadales</taxon>
        <taxon>Pseudomonadaceae</taxon>
        <taxon>Ectopseudomonas</taxon>
    </lineage>
</organism>
<dbReference type="STRING" id="399739.Pmen_3760"/>
<name>A4XYU2_ECTM1</name>
<dbReference type="AlphaFoldDB" id="A4XYU2"/>
<reference evidence="1" key="1">
    <citation type="submission" date="2007-04" db="EMBL/GenBank/DDBJ databases">
        <title>Complete sequence of Pseudomonas mendocina ymp.</title>
        <authorList>
            <consortium name="US DOE Joint Genome Institute"/>
            <person name="Copeland A."/>
            <person name="Lucas S."/>
            <person name="Lapidus A."/>
            <person name="Barry K."/>
            <person name="Glavina del Rio T."/>
            <person name="Dalin E."/>
            <person name="Tice H."/>
            <person name="Pitluck S."/>
            <person name="Kiss H."/>
            <person name="Brettin T."/>
            <person name="Detter J.C."/>
            <person name="Bruce D."/>
            <person name="Han C."/>
            <person name="Schmutz J."/>
            <person name="Larimer F."/>
            <person name="Land M."/>
            <person name="Hauser L."/>
            <person name="Kyrpides N."/>
            <person name="Mikhailova N."/>
            <person name="Hersman L."/>
            <person name="Dubois J."/>
            <person name="Maurice P."/>
            <person name="Richardson P."/>
        </authorList>
    </citation>
    <scope>NUCLEOTIDE SEQUENCE [LARGE SCALE GENOMIC DNA]</scope>
    <source>
        <strain evidence="1">Ymp</strain>
    </source>
</reference>
<protein>
    <submittedName>
        <fullName evidence="1">CRISPR-associated protein, Cse1 family</fullName>
    </submittedName>
</protein>
<dbReference type="eggNOG" id="COG1203">
    <property type="taxonomic scope" value="Bacteria"/>
</dbReference>
<proteinExistence type="predicted"/>
<dbReference type="Gene3D" id="1.10.132.100">
    <property type="match status" value="1"/>
</dbReference>
<dbReference type="HOGENOM" id="CLU_034285_1_0_6"/>
<dbReference type="KEGG" id="pmy:Pmen_3760"/>
<evidence type="ECO:0000313" key="1">
    <source>
        <dbReference type="EMBL" id="ABP86508.1"/>
    </source>
</evidence>
<dbReference type="Pfam" id="PF09481">
    <property type="entry name" value="CRISPR_Cse1"/>
    <property type="match status" value="1"/>
</dbReference>
<gene>
    <name evidence="1" type="ordered locus">Pmen_3760</name>
</gene>
<dbReference type="NCBIfam" id="TIGR02547">
    <property type="entry name" value="casA_cse1"/>
    <property type="match status" value="1"/>
</dbReference>
<dbReference type="CDD" id="cd09729">
    <property type="entry name" value="Cse1_I-E"/>
    <property type="match status" value="1"/>
</dbReference>
<dbReference type="InterPro" id="IPR013381">
    <property type="entry name" value="CRISPR-assoc_prot_Cse1"/>
</dbReference>
<accession>A4XYU2</accession>